<evidence type="ECO:0000313" key="1">
    <source>
        <dbReference type="EMBL" id="OMJ74981.1"/>
    </source>
</evidence>
<comment type="caution">
    <text evidence="1">The sequence shown here is derived from an EMBL/GenBank/DDBJ whole genome shotgun (WGS) entry which is preliminary data.</text>
</comment>
<evidence type="ECO:0000313" key="2">
    <source>
        <dbReference type="Proteomes" id="UP000187209"/>
    </source>
</evidence>
<name>A0A1R2BDY1_9CILI</name>
<protein>
    <submittedName>
        <fullName evidence="1">Uncharacterized protein</fullName>
    </submittedName>
</protein>
<proteinExistence type="predicted"/>
<sequence length="282" mass="32413">MAESSRKGSSILLPLSLSFQRALEKEKQSSLLKLQKEKYSSWRKQELKYLGKFLMIHNFLEHSLDRWEVADFLVRGEYDISCDIISDWESAVSQQSSLKGYEVSNKMIKPNCKIHLRSLACDIKIKLRLKGDSSLFIISRNNGYIQNVSPVIKLTRDTSLKGLFAMFGHIDQSNQKFTYYKQVQIPEDNALQAQEKNYRDLEVAFSDNGDDRVYLSISSTGKYNPITNFVTFCDFFLPYFEKSCALIGGTGDSVLLKTVSIQQRERNNKLPERNPECCCCVF</sequence>
<dbReference type="EMBL" id="MPUH01000717">
    <property type="protein sequence ID" value="OMJ74981.1"/>
    <property type="molecule type" value="Genomic_DNA"/>
</dbReference>
<keyword evidence="2" id="KW-1185">Reference proteome</keyword>
<reference evidence="1 2" key="1">
    <citation type="submission" date="2016-11" db="EMBL/GenBank/DDBJ databases">
        <title>The macronuclear genome of Stentor coeruleus: a giant cell with tiny introns.</title>
        <authorList>
            <person name="Slabodnick M."/>
            <person name="Ruby J.G."/>
            <person name="Reiff S.B."/>
            <person name="Swart E.C."/>
            <person name="Gosai S."/>
            <person name="Prabakaran S."/>
            <person name="Witkowska E."/>
            <person name="Larue G.E."/>
            <person name="Fisher S."/>
            <person name="Freeman R.M."/>
            <person name="Gunawardena J."/>
            <person name="Chu W."/>
            <person name="Stover N.A."/>
            <person name="Gregory B.D."/>
            <person name="Nowacki M."/>
            <person name="Derisi J."/>
            <person name="Roy S.W."/>
            <person name="Marshall W.F."/>
            <person name="Sood P."/>
        </authorList>
    </citation>
    <scope>NUCLEOTIDE SEQUENCE [LARGE SCALE GENOMIC DNA]</scope>
    <source>
        <strain evidence="1">WM001</strain>
    </source>
</reference>
<accession>A0A1R2BDY1</accession>
<gene>
    <name evidence="1" type="ORF">SteCoe_25975</name>
</gene>
<dbReference type="AlphaFoldDB" id="A0A1R2BDY1"/>
<dbReference type="Proteomes" id="UP000187209">
    <property type="component" value="Unassembled WGS sequence"/>
</dbReference>
<organism evidence="1 2">
    <name type="scientific">Stentor coeruleus</name>
    <dbReference type="NCBI Taxonomy" id="5963"/>
    <lineage>
        <taxon>Eukaryota</taxon>
        <taxon>Sar</taxon>
        <taxon>Alveolata</taxon>
        <taxon>Ciliophora</taxon>
        <taxon>Postciliodesmatophora</taxon>
        <taxon>Heterotrichea</taxon>
        <taxon>Heterotrichida</taxon>
        <taxon>Stentoridae</taxon>
        <taxon>Stentor</taxon>
    </lineage>
</organism>